<comment type="caution">
    <text evidence="1">The sequence shown here is derived from an EMBL/GenBank/DDBJ whole genome shotgun (WGS) entry which is preliminary data.</text>
</comment>
<proteinExistence type="predicted"/>
<name>A0AAE3JFB3_9FIRM</name>
<protein>
    <submittedName>
        <fullName evidence="1">Uncharacterized protein</fullName>
    </submittedName>
</protein>
<dbReference type="RefSeq" id="WP_308452365.1">
    <property type="nucleotide sequence ID" value="NZ_JAJEQR010000002.1"/>
</dbReference>
<organism evidence="1 2">
    <name type="scientific">Hominifimenecus microfluidus</name>
    <dbReference type="NCBI Taxonomy" id="2885348"/>
    <lineage>
        <taxon>Bacteria</taxon>
        <taxon>Bacillati</taxon>
        <taxon>Bacillota</taxon>
        <taxon>Clostridia</taxon>
        <taxon>Lachnospirales</taxon>
        <taxon>Lachnospiraceae</taxon>
        <taxon>Hominifimenecus</taxon>
    </lineage>
</organism>
<keyword evidence="2" id="KW-1185">Reference proteome</keyword>
<dbReference type="AlphaFoldDB" id="A0AAE3JFB3"/>
<gene>
    <name evidence="1" type="ORF">LKD81_00890</name>
</gene>
<dbReference type="EMBL" id="JAJEQR010000002">
    <property type="protein sequence ID" value="MCC2229556.1"/>
    <property type="molecule type" value="Genomic_DNA"/>
</dbReference>
<evidence type="ECO:0000313" key="2">
    <source>
        <dbReference type="Proteomes" id="UP001198182"/>
    </source>
</evidence>
<evidence type="ECO:0000313" key="1">
    <source>
        <dbReference type="EMBL" id="MCC2229556.1"/>
    </source>
</evidence>
<dbReference type="Proteomes" id="UP001198182">
    <property type="component" value="Unassembled WGS sequence"/>
</dbReference>
<reference evidence="1" key="1">
    <citation type="submission" date="2021-10" db="EMBL/GenBank/DDBJ databases">
        <title>Anaerobic single-cell dispensing facilitates the cultivation of human gut bacteria.</title>
        <authorList>
            <person name="Afrizal A."/>
        </authorList>
    </citation>
    <scope>NUCLEOTIDE SEQUENCE</scope>
    <source>
        <strain evidence="1">CLA-AA-H215</strain>
    </source>
</reference>
<sequence length="216" mass="25912">MLRKDIKQVICSLVSELDFYFEERGFKRRKNGLIYVRKVGTTIQKIDMVFFSNPSYYQNVLAHIYPHMEILFPNVNSTAKIFASKLIPEKWLDKFTIRQPIQIYSNSEDFCLKDISNYECLKEEMLAFFKEYTMPLLEQLTCEKDYLALYENKDKRIIWDDNQFLYIASAYFNEHRLKEATQVIEKRFGKPGLRKRYKQVFDFIENIDCSDGYKGR</sequence>
<accession>A0AAE3JFB3</accession>